<accession>A0A9D1SXT6</accession>
<dbReference type="PANTHER" id="PTHR10515">
    <property type="entry name" value="THYMIDINE PHOSPHORYLASE"/>
    <property type="match status" value="1"/>
</dbReference>
<dbReference type="InterPro" id="IPR036566">
    <property type="entry name" value="PYNP-like_C_sf"/>
</dbReference>
<organism evidence="12 13">
    <name type="scientific">Candidatus Stercoripulliclostridium merdipullorum</name>
    <dbReference type="NCBI Taxonomy" id="2840952"/>
    <lineage>
        <taxon>Bacteria</taxon>
        <taxon>Bacillati</taxon>
        <taxon>Bacillota</taxon>
        <taxon>Clostridia</taxon>
        <taxon>Eubacteriales</taxon>
        <taxon>Candidatus Stercoripulliclostridium</taxon>
    </lineage>
</organism>
<evidence type="ECO:0000256" key="8">
    <source>
        <dbReference type="ARBA" id="ARBA00022679"/>
    </source>
</evidence>
<dbReference type="InterPro" id="IPR000312">
    <property type="entry name" value="Glycosyl_Trfase_fam3"/>
</dbReference>
<evidence type="ECO:0000313" key="12">
    <source>
        <dbReference type="EMBL" id="HIV00026.1"/>
    </source>
</evidence>
<dbReference type="AlphaFoldDB" id="A0A9D1SXT6"/>
<evidence type="ECO:0000256" key="4">
    <source>
        <dbReference type="ARBA" id="ARBA00011738"/>
    </source>
</evidence>
<evidence type="ECO:0000256" key="2">
    <source>
        <dbReference type="ARBA" id="ARBA00003877"/>
    </source>
</evidence>
<dbReference type="Pfam" id="PF00591">
    <property type="entry name" value="Glycos_transf_3"/>
    <property type="match status" value="1"/>
</dbReference>
<comment type="subunit">
    <text evidence="4">Homodimer.</text>
</comment>
<evidence type="ECO:0000256" key="3">
    <source>
        <dbReference type="ARBA" id="ARBA00006915"/>
    </source>
</evidence>
<dbReference type="InterPro" id="IPR017459">
    <property type="entry name" value="Glycosyl_Trfase_fam3_N_dom"/>
</dbReference>
<dbReference type="EC" id="2.4.2.2" evidence="5"/>
<dbReference type="Proteomes" id="UP000886891">
    <property type="component" value="Unassembled WGS sequence"/>
</dbReference>
<evidence type="ECO:0000313" key="13">
    <source>
        <dbReference type="Proteomes" id="UP000886891"/>
    </source>
</evidence>
<feature type="domain" description="Pyrimidine nucleoside phosphorylase C-terminal" evidence="11">
    <location>
        <begin position="344"/>
        <end position="418"/>
    </location>
</feature>
<reference evidence="12" key="2">
    <citation type="journal article" date="2021" name="PeerJ">
        <title>Extensive microbial diversity within the chicken gut microbiome revealed by metagenomics and culture.</title>
        <authorList>
            <person name="Gilroy R."/>
            <person name="Ravi A."/>
            <person name="Getino M."/>
            <person name="Pursley I."/>
            <person name="Horton D.L."/>
            <person name="Alikhan N.F."/>
            <person name="Baker D."/>
            <person name="Gharbi K."/>
            <person name="Hall N."/>
            <person name="Watson M."/>
            <person name="Adriaenssens E.M."/>
            <person name="Foster-Nyarko E."/>
            <person name="Jarju S."/>
            <person name="Secka A."/>
            <person name="Antonio M."/>
            <person name="Oren A."/>
            <person name="Chaudhuri R.R."/>
            <person name="La Ragione R."/>
            <person name="Hildebrand F."/>
            <person name="Pallen M.J."/>
        </authorList>
    </citation>
    <scope>NUCLEOTIDE SEQUENCE</scope>
    <source>
        <strain evidence="12">23406</strain>
    </source>
</reference>
<dbReference type="FunFam" id="3.40.1030.10:FF:000003">
    <property type="entry name" value="Pyrimidine-nucleoside phosphorylase"/>
    <property type="match status" value="1"/>
</dbReference>
<evidence type="ECO:0000256" key="9">
    <source>
        <dbReference type="ARBA" id="ARBA00048453"/>
    </source>
</evidence>
<keyword evidence="7 12" id="KW-0328">Glycosyltransferase</keyword>
<comment type="caution">
    <text evidence="12">The sequence shown here is derived from an EMBL/GenBank/DDBJ whole genome shotgun (WGS) entry which is preliminary data.</text>
</comment>
<dbReference type="GO" id="GO:0009032">
    <property type="term" value="F:thymidine phosphorylase activity"/>
    <property type="evidence" value="ECO:0007669"/>
    <property type="project" value="TreeGrafter"/>
</dbReference>
<evidence type="ECO:0000256" key="6">
    <source>
        <dbReference type="ARBA" id="ARBA00014680"/>
    </source>
</evidence>
<protein>
    <recommendedName>
        <fullName evidence="6">Pyrimidine-nucleoside phosphorylase</fullName>
        <ecNumber evidence="5">2.4.2.2</ecNumber>
    </recommendedName>
</protein>
<comment type="similarity">
    <text evidence="3">Belongs to the thymidine/pyrimidine-nucleoside phosphorylase family.</text>
</comment>
<dbReference type="PANTHER" id="PTHR10515:SF0">
    <property type="entry name" value="THYMIDINE PHOSPHORYLASE"/>
    <property type="match status" value="1"/>
</dbReference>
<dbReference type="PROSITE" id="PS00647">
    <property type="entry name" value="THYMID_PHOSPHORYLASE"/>
    <property type="match status" value="1"/>
</dbReference>
<dbReference type="Pfam" id="PF07831">
    <property type="entry name" value="PYNP_C"/>
    <property type="match status" value="1"/>
</dbReference>
<dbReference type="GO" id="GO:0006213">
    <property type="term" value="P:pyrimidine nucleoside metabolic process"/>
    <property type="evidence" value="ECO:0007669"/>
    <property type="project" value="InterPro"/>
</dbReference>
<reference evidence="12" key="1">
    <citation type="submission" date="2020-10" db="EMBL/GenBank/DDBJ databases">
        <authorList>
            <person name="Gilroy R."/>
        </authorList>
    </citation>
    <scope>NUCLEOTIDE SEQUENCE</scope>
    <source>
        <strain evidence="12">23406</strain>
    </source>
</reference>
<dbReference type="GO" id="GO:0004645">
    <property type="term" value="F:1,4-alpha-oligoglucan phosphorylase activity"/>
    <property type="evidence" value="ECO:0007669"/>
    <property type="project" value="InterPro"/>
</dbReference>
<proteinExistence type="inferred from homology"/>
<dbReference type="Gene3D" id="3.90.1170.30">
    <property type="entry name" value="Pyrimidine nucleoside phosphorylase-like, C-terminal domain"/>
    <property type="match status" value="1"/>
</dbReference>
<name>A0A9D1SXT6_9FIRM</name>
<dbReference type="Gene3D" id="1.20.970.10">
    <property type="entry name" value="Transferase, Pyrimidine Nucleoside Phosphorylase, Chain C"/>
    <property type="match status" value="1"/>
</dbReference>
<comment type="function">
    <text evidence="2">Catalyzes phosphorolysis of the pyrimidine nucleosides uridine, thymidine and 2'-deoxyuridine with the formation of the corresponding pyrimidine base and ribose-1-phosphate.</text>
</comment>
<comment type="catalytic activity">
    <reaction evidence="10">
        <text>thymidine + phosphate = 2-deoxy-alpha-D-ribose 1-phosphate + thymine</text>
        <dbReference type="Rhea" id="RHEA:16037"/>
        <dbReference type="ChEBI" id="CHEBI:17748"/>
        <dbReference type="ChEBI" id="CHEBI:17821"/>
        <dbReference type="ChEBI" id="CHEBI:43474"/>
        <dbReference type="ChEBI" id="CHEBI:57259"/>
        <dbReference type="EC" id="2.4.2.2"/>
    </reaction>
</comment>
<comment type="catalytic activity">
    <reaction evidence="1">
        <text>2'-deoxyuridine + phosphate = 2-deoxy-alpha-D-ribose 1-phosphate + uracil</text>
        <dbReference type="Rhea" id="RHEA:22824"/>
        <dbReference type="ChEBI" id="CHEBI:16450"/>
        <dbReference type="ChEBI" id="CHEBI:17568"/>
        <dbReference type="ChEBI" id="CHEBI:43474"/>
        <dbReference type="ChEBI" id="CHEBI:57259"/>
        <dbReference type="EC" id="2.4.2.2"/>
    </reaction>
</comment>
<evidence type="ECO:0000256" key="7">
    <source>
        <dbReference type="ARBA" id="ARBA00022676"/>
    </source>
</evidence>
<comment type="catalytic activity">
    <reaction evidence="9">
        <text>uridine + phosphate = alpha-D-ribose 1-phosphate + uracil</text>
        <dbReference type="Rhea" id="RHEA:24388"/>
        <dbReference type="ChEBI" id="CHEBI:16704"/>
        <dbReference type="ChEBI" id="CHEBI:17568"/>
        <dbReference type="ChEBI" id="CHEBI:43474"/>
        <dbReference type="ChEBI" id="CHEBI:57720"/>
        <dbReference type="EC" id="2.4.2.2"/>
    </reaction>
</comment>
<evidence type="ECO:0000256" key="5">
    <source>
        <dbReference type="ARBA" id="ARBA00011889"/>
    </source>
</evidence>
<dbReference type="SMART" id="SM00941">
    <property type="entry name" value="PYNP_C"/>
    <property type="match status" value="1"/>
</dbReference>
<dbReference type="SUPFAM" id="SSF47648">
    <property type="entry name" value="Nucleoside phosphorylase/phosphoribosyltransferase N-terminal domain"/>
    <property type="match status" value="1"/>
</dbReference>
<dbReference type="InterPro" id="IPR013102">
    <property type="entry name" value="PYNP_C"/>
</dbReference>
<evidence type="ECO:0000256" key="10">
    <source>
        <dbReference type="ARBA" id="ARBA00048525"/>
    </source>
</evidence>
<dbReference type="EMBL" id="DVOH01000021">
    <property type="protein sequence ID" value="HIV00026.1"/>
    <property type="molecule type" value="Genomic_DNA"/>
</dbReference>
<dbReference type="NCBIfam" id="NF004490">
    <property type="entry name" value="PRK05820.1"/>
    <property type="match status" value="1"/>
</dbReference>
<dbReference type="PIRSF" id="PIRSF000478">
    <property type="entry name" value="TP_PyNP"/>
    <property type="match status" value="1"/>
</dbReference>
<evidence type="ECO:0000256" key="1">
    <source>
        <dbReference type="ARBA" id="ARBA00001066"/>
    </source>
</evidence>
<dbReference type="InterPro" id="IPR018090">
    <property type="entry name" value="Pyrmidine_PPas_bac/euk"/>
</dbReference>
<gene>
    <name evidence="12" type="ORF">IAB14_02785</name>
</gene>
<evidence type="ECO:0000259" key="11">
    <source>
        <dbReference type="SMART" id="SM00941"/>
    </source>
</evidence>
<dbReference type="NCBIfam" id="TIGR02644">
    <property type="entry name" value="Y_phosphoryl"/>
    <property type="match status" value="1"/>
</dbReference>
<keyword evidence="8 12" id="KW-0808">Transferase</keyword>
<dbReference type="SUPFAM" id="SSF52418">
    <property type="entry name" value="Nucleoside phosphorylase/phosphoribosyltransferase catalytic domain"/>
    <property type="match status" value="1"/>
</dbReference>
<dbReference type="SUPFAM" id="SSF54680">
    <property type="entry name" value="Pyrimidine nucleoside phosphorylase C-terminal domain"/>
    <property type="match status" value="1"/>
</dbReference>
<dbReference type="InterPro" id="IPR017872">
    <property type="entry name" value="Pyrmidine_PPase_CS"/>
</dbReference>
<dbReference type="InterPro" id="IPR036320">
    <property type="entry name" value="Glycosyl_Trfase_fam3_N_dom_sf"/>
</dbReference>
<sequence length="435" mass="45840">MNIYEILTAKKRGLPLSDEAIDFFVDGFVRGEIADYQASALLMAICINGMNDAETYALTRAMIASGDTVDLSPLGQSVCDKHSTGGVGDKVSLVLLPLVAACGLTVAKMSGRGLGHTGGTIDKLESIEGFDTALSRERFLSVARKTGFAITGQSEGLVPADKLLYALRDVTATVDSIPLIASSIMSKKIASGADVIVLDVKVGSGAFCKTEADAKQLADTMIGLGKRAGKKVAALLTDMNTPLGNTIGNALELKEAIATLKGEGPDDLKDLCLTLAQTILHLAGKGDRNRCRRDALRALQDGSALEILRKTVSEQGGNVAQIDNPDLLPQCRYKQEVFAARSGYIVETDAERYGMAALLLGAGRRKKSDSVDHGAGIVLHKKLGDAVHAGESLATLYASDPALFAEAETTLLQATVLGDRQPCPTPVVLQTVLDR</sequence>
<dbReference type="InterPro" id="IPR000053">
    <property type="entry name" value="Thymidine/pyrmidine_PPase"/>
</dbReference>
<dbReference type="GO" id="GO:0006206">
    <property type="term" value="P:pyrimidine nucleobase metabolic process"/>
    <property type="evidence" value="ECO:0007669"/>
    <property type="project" value="InterPro"/>
</dbReference>
<dbReference type="GO" id="GO:0005829">
    <property type="term" value="C:cytosol"/>
    <property type="evidence" value="ECO:0007669"/>
    <property type="project" value="TreeGrafter"/>
</dbReference>
<dbReference type="InterPro" id="IPR035902">
    <property type="entry name" value="Nuc_phospho_transferase"/>
</dbReference>
<dbReference type="Gene3D" id="3.40.1030.10">
    <property type="entry name" value="Nucleoside phosphorylase/phosphoribosyltransferase catalytic domain"/>
    <property type="match status" value="1"/>
</dbReference>
<dbReference type="Pfam" id="PF02885">
    <property type="entry name" value="Glycos_trans_3N"/>
    <property type="match status" value="1"/>
</dbReference>